<dbReference type="EMBL" id="KN124392">
    <property type="protein sequence ID" value="KFO21347.1"/>
    <property type="molecule type" value="Genomic_DNA"/>
</dbReference>
<gene>
    <name evidence="2" type="ORF">H920_17256</name>
</gene>
<evidence type="ECO:0000313" key="3">
    <source>
        <dbReference type="Proteomes" id="UP000028990"/>
    </source>
</evidence>
<sequence>MTKQPASQPVVAFHSRALLFLAVHVPCMALPAAENSSTKHTSWEELLTLMRDPGPGEHAGHPVKSLLRLVPDPALAKSCSPHQFKSPSVPLLLPCPTVISPDSIQIWF</sequence>
<reference evidence="2 3" key="1">
    <citation type="submission" date="2013-11" db="EMBL/GenBank/DDBJ databases">
        <title>The Damaraland mole rat (Fukomys damarensis) genome and evolution of African mole rats.</title>
        <authorList>
            <person name="Gladyshev V.N."/>
            <person name="Fang X."/>
        </authorList>
    </citation>
    <scope>NUCLEOTIDE SEQUENCE [LARGE SCALE GENOMIC DNA]</scope>
    <source>
        <tissue evidence="2">Liver</tissue>
    </source>
</reference>
<keyword evidence="1" id="KW-0732">Signal</keyword>
<proteinExistence type="predicted"/>
<feature type="signal peptide" evidence="1">
    <location>
        <begin position="1"/>
        <end position="29"/>
    </location>
</feature>
<accession>A0A091CSQ0</accession>
<name>A0A091CSQ0_FUKDA</name>
<feature type="chain" id="PRO_5001872637" evidence="1">
    <location>
        <begin position="30"/>
        <end position="108"/>
    </location>
</feature>
<keyword evidence="3" id="KW-1185">Reference proteome</keyword>
<dbReference type="AlphaFoldDB" id="A0A091CSQ0"/>
<dbReference type="Proteomes" id="UP000028990">
    <property type="component" value="Unassembled WGS sequence"/>
</dbReference>
<protein>
    <submittedName>
        <fullName evidence="2">Uncharacterized protein</fullName>
    </submittedName>
</protein>
<evidence type="ECO:0000256" key="1">
    <source>
        <dbReference type="SAM" id="SignalP"/>
    </source>
</evidence>
<organism evidence="2 3">
    <name type="scientific">Fukomys damarensis</name>
    <name type="common">Damaraland mole rat</name>
    <name type="synonym">Cryptomys damarensis</name>
    <dbReference type="NCBI Taxonomy" id="885580"/>
    <lineage>
        <taxon>Eukaryota</taxon>
        <taxon>Metazoa</taxon>
        <taxon>Chordata</taxon>
        <taxon>Craniata</taxon>
        <taxon>Vertebrata</taxon>
        <taxon>Euteleostomi</taxon>
        <taxon>Mammalia</taxon>
        <taxon>Eutheria</taxon>
        <taxon>Euarchontoglires</taxon>
        <taxon>Glires</taxon>
        <taxon>Rodentia</taxon>
        <taxon>Hystricomorpha</taxon>
        <taxon>Bathyergidae</taxon>
        <taxon>Fukomys</taxon>
    </lineage>
</organism>
<evidence type="ECO:0000313" key="2">
    <source>
        <dbReference type="EMBL" id="KFO21347.1"/>
    </source>
</evidence>